<dbReference type="InterPro" id="IPR057087">
    <property type="entry name" value="Gp12-like"/>
</dbReference>
<reference evidence="3 4" key="1">
    <citation type="journal article" date="2019" name="Nat. Med.">
        <title>A library of human gut bacterial isolates paired with longitudinal multiomics data enables mechanistic microbiome research.</title>
        <authorList>
            <person name="Poyet M."/>
            <person name="Groussin M."/>
            <person name="Gibbons S.M."/>
            <person name="Avila-Pacheco J."/>
            <person name="Jiang X."/>
            <person name="Kearney S.M."/>
            <person name="Perrotta A.R."/>
            <person name="Berdy B."/>
            <person name="Zhao S."/>
            <person name="Lieberman T.D."/>
            <person name="Swanson P.K."/>
            <person name="Smith M."/>
            <person name="Roesemann S."/>
            <person name="Alexander J.E."/>
            <person name="Rich S.A."/>
            <person name="Livny J."/>
            <person name="Vlamakis H."/>
            <person name="Clish C."/>
            <person name="Bullock K."/>
            <person name="Deik A."/>
            <person name="Scott J."/>
            <person name="Pierce K.A."/>
            <person name="Xavier R.J."/>
            <person name="Alm E.J."/>
        </authorList>
    </citation>
    <scope>NUCLEOTIDE SEQUENCE [LARGE SCALE GENOMIC DNA]</scope>
    <source>
        <strain evidence="3 4">BIOML-A2</strain>
    </source>
</reference>
<dbReference type="EMBL" id="WKPR01000004">
    <property type="protein sequence ID" value="MSB19051.1"/>
    <property type="molecule type" value="Genomic_DNA"/>
</dbReference>
<feature type="domain" description="Phage neck terminator protein gp12-like" evidence="2">
    <location>
        <begin position="10"/>
        <end position="150"/>
    </location>
</feature>
<name>A0A6I2QYZ0_FLAPL</name>
<evidence type="ECO:0000313" key="4">
    <source>
        <dbReference type="Proteomes" id="UP000434475"/>
    </source>
</evidence>
<dbReference type="RefSeq" id="WP_172697412.1">
    <property type="nucleotide sequence ID" value="NZ_WKPR01000004.1"/>
</dbReference>
<accession>A0A6I2QYZ0</accession>
<evidence type="ECO:0000259" key="2">
    <source>
        <dbReference type="Pfam" id="PF23961"/>
    </source>
</evidence>
<gene>
    <name evidence="3" type="ORF">GKE97_05910</name>
</gene>
<organism evidence="3 4">
    <name type="scientific">Flavonifractor plautii</name>
    <name type="common">Fusobacterium plautii</name>
    <dbReference type="NCBI Taxonomy" id="292800"/>
    <lineage>
        <taxon>Bacteria</taxon>
        <taxon>Bacillati</taxon>
        <taxon>Bacillota</taxon>
        <taxon>Clostridia</taxon>
        <taxon>Eubacteriales</taxon>
        <taxon>Oscillospiraceae</taxon>
        <taxon>Flavonifractor</taxon>
    </lineage>
</organism>
<comment type="caution">
    <text evidence="3">The sequence shown here is derived from an EMBL/GenBank/DDBJ whole genome shotgun (WGS) entry which is preliminary data.</text>
</comment>
<feature type="compositionally biased region" description="Basic and acidic residues" evidence="1">
    <location>
        <begin position="164"/>
        <end position="174"/>
    </location>
</feature>
<proteinExistence type="predicted"/>
<evidence type="ECO:0000256" key="1">
    <source>
        <dbReference type="SAM" id="MobiDB-lite"/>
    </source>
</evidence>
<evidence type="ECO:0000313" key="3">
    <source>
        <dbReference type="EMBL" id="MSB19051.1"/>
    </source>
</evidence>
<dbReference type="Proteomes" id="UP000434475">
    <property type="component" value="Unassembled WGS sequence"/>
</dbReference>
<sequence>MTYNDARSIIYDATASYFSGATVTMAGTKQTKKLKPMVTLKFGALQIGTFPNEVNYEGEPCDYYTASMKLEVQLFTNGHQLSNGGMESTAVGDLTDYVNYMMSKLMTTEFSRKDLTILTAGPVQDVSAVINDTSYEYRAMVEFDVTFTVASVGYGGILDESSIKLDKPDPENPDKVLPPHIEPEWTETDSGGRTAEIAEREVGYFTEVEITETKE</sequence>
<dbReference type="Pfam" id="PF23961">
    <property type="entry name" value="Phage_tail_terminator_9"/>
    <property type="match status" value="1"/>
</dbReference>
<feature type="region of interest" description="Disordered" evidence="1">
    <location>
        <begin position="164"/>
        <end position="192"/>
    </location>
</feature>
<dbReference type="AlphaFoldDB" id="A0A6I2QYZ0"/>
<dbReference type="NCBIfam" id="NF047498">
    <property type="entry name" value="LIC_12616_fam"/>
    <property type="match status" value="1"/>
</dbReference>
<protein>
    <recommendedName>
        <fullName evidence="2">Phage neck terminator protein gp12-like domain-containing protein</fullName>
    </recommendedName>
</protein>